<name>A0AA40GDN8_9HYME</name>
<feature type="compositionally biased region" description="Low complexity" evidence="1">
    <location>
        <begin position="52"/>
        <end position="75"/>
    </location>
</feature>
<evidence type="ECO:0000313" key="2">
    <source>
        <dbReference type="EMBL" id="KAK1135141.1"/>
    </source>
</evidence>
<keyword evidence="3" id="KW-1185">Reference proteome</keyword>
<evidence type="ECO:0000256" key="1">
    <source>
        <dbReference type="SAM" id="MobiDB-lite"/>
    </source>
</evidence>
<dbReference type="Proteomes" id="UP001177670">
    <property type="component" value="Unassembled WGS sequence"/>
</dbReference>
<dbReference type="EMBL" id="JAHYIQ010000002">
    <property type="protein sequence ID" value="KAK1135141.1"/>
    <property type="molecule type" value="Genomic_DNA"/>
</dbReference>
<accession>A0AA40GDN8</accession>
<feature type="compositionally biased region" description="Basic residues" evidence="1">
    <location>
        <begin position="76"/>
        <end position="86"/>
    </location>
</feature>
<dbReference type="Gene3D" id="2.60.120.10">
    <property type="entry name" value="Jelly Rolls"/>
    <property type="match status" value="1"/>
</dbReference>
<gene>
    <name evidence="2" type="ORF">K0M31_007911</name>
</gene>
<reference evidence="2" key="1">
    <citation type="submission" date="2021-10" db="EMBL/GenBank/DDBJ databases">
        <title>Melipona bicolor Genome sequencing and assembly.</title>
        <authorList>
            <person name="Araujo N.S."/>
            <person name="Arias M.C."/>
        </authorList>
    </citation>
    <scope>NUCLEOTIDE SEQUENCE</scope>
    <source>
        <strain evidence="2">USP_2M_L1-L4_2017</strain>
        <tissue evidence="2">Whole body</tissue>
    </source>
</reference>
<protein>
    <submittedName>
        <fullName evidence="2">Uncharacterized protein</fullName>
    </submittedName>
</protein>
<proteinExistence type="predicted"/>
<feature type="region of interest" description="Disordered" evidence="1">
    <location>
        <begin position="44"/>
        <end position="106"/>
    </location>
</feature>
<organism evidence="2 3">
    <name type="scientific">Melipona bicolor</name>
    <dbReference type="NCBI Taxonomy" id="60889"/>
    <lineage>
        <taxon>Eukaryota</taxon>
        <taxon>Metazoa</taxon>
        <taxon>Ecdysozoa</taxon>
        <taxon>Arthropoda</taxon>
        <taxon>Hexapoda</taxon>
        <taxon>Insecta</taxon>
        <taxon>Pterygota</taxon>
        <taxon>Neoptera</taxon>
        <taxon>Endopterygota</taxon>
        <taxon>Hymenoptera</taxon>
        <taxon>Apocrita</taxon>
        <taxon>Aculeata</taxon>
        <taxon>Apoidea</taxon>
        <taxon>Anthophila</taxon>
        <taxon>Apidae</taxon>
        <taxon>Melipona</taxon>
    </lineage>
</organism>
<comment type="caution">
    <text evidence="2">The sequence shown here is derived from an EMBL/GenBank/DDBJ whole genome shotgun (WGS) entry which is preliminary data.</text>
</comment>
<dbReference type="AlphaFoldDB" id="A0AA40GDN8"/>
<dbReference type="InterPro" id="IPR014710">
    <property type="entry name" value="RmlC-like_jellyroll"/>
</dbReference>
<evidence type="ECO:0000313" key="3">
    <source>
        <dbReference type="Proteomes" id="UP001177670"/>
    </source>
</evidence>
<sequence length="106" mass="12665">MFRPKRLSINVPGITVVEEDQRGTIAVPSFSLLTLLCSCRRQCRRAGTTPPQQQQQQQQEQEQEQEQQQQQQQQQQRRRRRRRHFNLKSEIVASITPRHPYTRITE</sequence>